<feature type="compositionally biased region" description="Basic and acidic residues" evidence="2">
    <location>
        <begin position="1"/>
        <end position="10"/>
    </location>
</feature>
<protein>
    <recommendedName>
        <fullName evidence="3">RING-type domain-containing protein</fullName>
    </recommendedName>
</protein>
<evidence type="ECO:0000259" key="3">
    <source>
        <dbReference type="PROSITE" id="PS50089"/>
    </source>
</evidence>
<name>A0A9P4S927_9PEZI</name>
<dbReference type="PROSITE" id="PS50089">
    <property type="entry name" value="ZF_RING_2"/>
    <property type="match status" value="1"/>
</dbReference>
<dbReference type="Pfam" id="PF13639">
    <property type="entry name" value="zf-RING_2"/>
    <property type="match status" value="1"/>
</dbReference>
<evidence type="ECO:0000313" key="5">
    <source>
        <dbReference type="Proteomes" id="UP000799429"/>
    </source>
</evidence>
<dbReference type="OrthoDB" id="8062037at2759"/>
<dbReference type="AlphaFoldDB" id="A0A9P4S927"/>
<dbReference type="InterPro" id="IPR001841">
    <property type="entry name" value="Znf_RING"/>
</dbReference>
<feature type="region of interest" description="Disordered" evidence="2">
    <location>
        <begin position="183"/>
        <end position="206"/>
    </location>
</feature>
<accession>A0A9P4S927</accession>
<dbReference type="EMBL" id="MU006099">
    <property type="protein sequence ID" value="KAF2837517.1"/>
    <property type="molecule type" value="Genomic_DNA"/>
</dbReference>
<evidence type="ECO:0000256" key="1">
    <source>
        <dbReference type="PROSITE-ProRule" id="PRU00175"/>
    </source>
</evidence>
<evidence type="ECO:0000256" key="2">
    <source>
        <dbReference type="SAM" id="MobiDB-lite"/>
    </source>
</evidence>
<keyword evidence="1" id="KW-0863">Zinc-finger</keyword>
<dbReference type="GO" id="GO:0008270">
    <property type="term" value="F:zinc ion binding"/>
    <property type="evidence" value="ECO:0007669"/>
    <property type="project" value="UniProtKB-KW"/>
</dbReference>
<reference evidence="4" key="1">
    <citation type="journal article" date="2020" name="Stud. Mycol.">
        <title>101 Dothideomycetes genomes: a test case for predicting lifestyles and emergence of pathogens.</title>
        <authorList>
            <person name="Haridas S."/>
            <person name="Albert R."/>
            <person name="Binder M."/>
            <person name="Bloem J."/>
            <person name="Labutti K."/>
            <person name="Salamov A."/>
            <person name="Andreopoulos B."/>
            <person name="Baker S."/>
            <person name="Barry K."/>
            <person name="Bills G."/>
            <person name="Bluhm B."/>
            <person name="Cannon C."/>
            <person name="Castanera R."/>
            <person name="Culley D."/>
            <person name="Daum C."/>
            <person name="Ezra D."/>
            <person name="Gonzalez J."/>
            <person name="Henrissat B."/>
            <person name="Kuo A."/>
            <person name="Liang C."/>
            <person name="Lipzen A."/>
            <person name="Lutzoni F."/>
            <person name="Magnuson J."/>
            <person name="Mondo S."/>
            <person name="Nolan M."/>
            <person name="Ohm R."/>
            <person name="Pangilinan J."/>
            <person name="Park H.-J."/>
            <person name="Ramirez L."/>
            <person name="Alfaro M."/>
            <person name="Sun H."/>
            <person name="Tritt A."/>
            <person name="Yoshinaga Y."/>
            <person name="Zwiers L.-H."/>
            <person name="Turgeon B."/>
            <person name="Goodwin S."/>
            <person name="Spatafora J."/>
            <person name="Crous P."/>
            <person name="Grigoriev I."/>
        </authorList>
    </citation>
    <scope>NUCLEOTIDE SEQUENCE</scope>
    <source>
        <strain evidence="4">CBS 101060</strain>
    </source>
</reference>
<keyword evidence="1" id="KW-0479">Metal-binding</keyword>
<dbReference type="Proteomes" id="UP000799429">
    <property type="component" value="Unassembled WGS sequence"/>
</dbReference>
<sequence length="206" mass="22978">MSGYEVEHNIRPAQQSSKPSRLPDMSTFFTTLEYADTTGPRSPSNSHSIPIPDDIAALHRLFINALQVIAADHESGSSGLESSDETGHSALISRMIEELRIGADEPPRELKGVPDEFLAQLERVPKAKLDKDNDCPICGNPFLDDPYPLVVRLPCHKTHLVDLECITPWLKLNPTCPMDRKVIYEKKKPPPPADDDEDGEYDDMYA</sequence>
<gene>
    <name evidence="4" type="ORF">M501DRAFT_995463</name>
</gene>
<feature type="compositionally biased region" description="Acidic residues" evidence="2">
    <location>
        <begin position="193"/>
        <end position="206"/>
    </location>
</feature>
<keyword evidence="5" id="KW-1185">Reference proteome</keyword>
<feature type="domain" description="RING-type" evidence="3">
    <location>
        <begin position="135"/>
        <end position="180"/>
    </location>
</feature>
<comment type="caution">
    <text evidence="4">The sequence shown here is derived from an EMBL/GenBank/DDBJ whole genome shotgun (WGS) entry which is preliminary data.</text>
</comment>
<dbReference type="InterPro" id="IPR013083">
    <property type="entry name" value="Znf_RING/FYVE/PHD"/>
</dbReference>
<keyword evidence="1" id="KW-0862">Zinc</keyword>
<dbReference type="Gene3D" id="3.30.40.10">
    <property type="entry name" value="Zinc/RING finger domain, C3HC4 (zinc finger)"/>
    <property type="match status" value="1"/>
</dbReference>
<proteinExistence type="predicted"/>
<evidence type="ECO:0000313" key="4">
    <source>
        <dbReference type="EMBL" id="KAF2837517.1"/>
    </source>
</evidence>
<dbReference type="SUPFAM" id="SSF57850">
    <property type="entry name" value="RING/U-box"/>
    <property type="match status" value="1"/>
</dbReference>
<organism evidence="4 5">
    <name type="scientific">Patellaria atrata CBS 101060</name>
    <dbReference type="NCBI Taxonomy" id="1346257"/>
    <lineage>
        <taxon>Eukaryota</taxon>
        <taxon>Fungi</taxon>
        <taxon>Dikarya</taxon>
        <taxon>Ascomycota</taxon>
        <taxon>Pezizomycotina</taxon>
        <taxon>Dothideomycetes</taxon>
        <taxon>Dothideomycetes incertae sedis</taxon>
        <taxon>Patellariales</taxon>
        <taxon>Patellariaceae</taxon>
        <taxon>Patellaria</taxon>
    </lineage>
</organism>
<feature type="region of interest" description="Disordered" evidence="2">
    <location>
        <begin position="1"/>
        <end position="23"/>
    </location>
</feature>